<dbReference type="PANTHER" id="PTHR30292:SF0">
    <property type="entry name" value="5-OXOPROLINASE SUBUNIT A"/>
    <property type="match status" value="1"/>
</dbReference>
<dbReference type="Proteomes" id="UP001500736">
    <property type="component" value="Unassembled WGS sequence"/>
</dbReference>
<protein>
    <submittedName>
        <fullName evidence="1">5-oxoprolinase subunit PxpA</fullName>
    </submittedName>
</protein>
<dbReference type="InterPro" id="IPR005501">
    <property type="entry name" value="LamB/YcsF/PxpA-like"/>
</dbReference>
<evidence type="ECO:0000313" key="2">
    <source>
        <dbReference type="Proteomes" id="UP001500736"/>
    </source>
</evidence>
<evidence type="ECO:0000313" key="1">
    <source>
        <dbReference type="EMBL" id="GAA0746371.1"/>
    </source>
</evidence>
<keyword evidence="2" id="KW-1185">Reference proteome</keyword>
<dbReference type="EMBL" id="BAAAGF010000003">
    <property type="protein sequence ID" value="GAA0746371.1"/>
    <property type="molecule type" value="Genomic_DNA"/>
</dbReference>
<dbReference type="Pfam" id="PF03746">
    <property type="entry name" value="LamB_YcsF"/>
    <property type="match status" value="1"/>
</dbReference>
<proteinExistence type="predicted"/>
<gene>
    <name evidence="1" type="primary">pxpA</name>
    <name evidence="1" type="ORF">GCM10009431_22600</name>
</gene>
<dbReference type="Gene3D" id="3.20.20.370">
    <property type="entry name" value="Glycoside hydrolase/deacetylase"/>
    <property type="match status" value="1"/>
</dbReference>
<reference evidence="1 2" key="1">
    <citation type="journal article" date="2019" name="Int. J. Syst. Evol. Microbiol.">
        <title>The Global Catalogue of Microorganisms (GCM) 10K type strain sequencing project: providing services to taxonomists for standard genome sequencing and annotation.</title>
        <authorList>
            <consortium name="The Broad Institute Genomics Platform"/>
            <consortium name="The Broad Institute Genome Sequencing Center for Infectious Disease"/>
            <person name="Wu L."/>
            <person name="Ma J."/>
        </authorList>
    </citation>
    <scope>NUCLEOTIDE SEQUENCE [LARGE SCALE GENOMIC DNA]</scope>
    <source>
        <strain evidence="1 2">JCM 15976</strain>
    </source>
</reference>
<organism evidence="1 2">
    <name type="scientific">Gaetbulibacter jejuensis</name>
    <dbReference type="NCBI Taxonomy" id="584607"/>
    <lineage>
        <taxon>Bacteria</taxon>
        <taxon>Pseudomonadati</taxon>
        <taxon>Bacteroidota</taxon>
        <taxon>Flavobacteriia</taxon>
        <taxon>Flavobacteriales</taxon>
        <taxon>Flavobacteriaceae</taxon>
        <taxon>Gaetbulibacter</taxon>
    </lineage>
</organism>
<dbReference type="CDD" id="cd10801">
    <property type="entry name" value="LamB_YcsF_like_1"/>
    <property type="match status" value="1"/>
</dbReference>
<sequence length="247" mass="27381">MMNGYTVDINVDVGEGLGNEARLLPYVSSCNIACGGHAGNEETMIVVAKLAKEFSVKIGAHPSFPDIENFGRKPMEMSCADLYTSVKQQVRGFMNVLRTEHLALHHIKPHGALYNLAMKDEKTASVIIEVIKSIALPVKLYVPYGSVIANLALKEQIPVMYEAFADRNYNEDLSLVSRDKSNAILNYPEAVFEHVFNMISRQKVKTISGVEVDIKADTFCVHGDSPNVEKILQYLTGKLKELHVKIA</sequence>
<dbReference type="SUPFAM" id="SSF88713">
    <property type="entry name" value="Glycoside hydrolase/deacetylase"/>
    <property type="match status" value="1"/>
</dbReference>
<dbReference type="InterPro" id="IPR011330">
    <property type="entry name" value="Glyco_hydro/deAcase_b/a-brl"/>
</dbReference>
<dbReference type="NCBIfam" id="NF003814">
    <property type="entry name" value="PRK05406.1-3"/>
    <property type="match status" value="1"/>
</dbReference>
<comment type="caution">
    <text evidence="1">The sequence shown here is derived from an EMBL/GenBank/DDBJ whole genome shotgun (WGS) entry which is preliminary data.</text>
</comment>
<accession>A0ABN1JTG7</accession>
<dbReference type="RefSeq" id="WP_343798353.1">
    <property type="nucleotide sequence ID" value="NZ_BAAAGF010000003.1"/>
</dbReference>
<dbReference type="PANTHER" id="PTHR30292">
    <property type="entry name" value="UNCHARACTERIZED PROTEIN YBGL-RELATED"/>
    <property type="match status" value="1"/>
</dbReference>
<name>A0ABN1JTG7_9FLAO</name>